<evidence type="ECO:0000259" key="1">
    <source>
        <dbReference type="Pfam" id="PF00497"/>
    </source>
</evidence>
<dbReference type="Pfam" id="PF00497">
    <property type="entry name" value="SBP_bac_3"/>
    <property type="match status" value="1"/>
</dbReference>
<gene>
    <name evidence="2" type="ORF">D7Y13_43400</name>
</gene>
<accession>A0ABX9Q5N2</accession>
<proteinExistence type="predicted"/>
<reference evidence="2 3" key="1">
    <citation type="submission" date="2018-09" db="EMBL/GenBank/DDBJ databases">
        <authorList>
            <person name="Livingstone P.G."/>
            <person name="Whitworth D.E."/>
        </authorList>
    </citation>
    <scope>NUCLEOTIDE SEQUENCE [LARGE SCALE GENOMIC DNA]</scope>
    <source>
        <strain evidence="2 3">CA031B</strain>
    </source>
</reference>
<feature type="domain" description="Solute-binding protein family 3/N-terminal" evidence="1">
    <location>
        <begin position="28"/>
        <end position="105"/>
    </location>
</feature>
<name>A0ABX9Q5N2_9BACT</name>
<sequence>MLAVTLIVASCTPSPAVPPGVEPSSQNVGVAVDLPGVSSLDGAAGIWSGFDIDLARWLGNRANFSPVFVATVVGERIARLKRGDVQLVIEAFSITDENQQQIDYAGP</sequence>
<dbReference type="Gene3D" id="3.40.190.10">
    <property type="entry name" value="Periplasmic binding protein-like II"/>
    <property type="match status" value="1"/>
</dbReference>
<dbReference type="Proteomes" id="UP000278907">
    <property type="component" value="Unassembled WGS sequence"/>
</dbReference>
<protein>
    <recommendedName>
        <fullName evidence="1">Solute-binding protein family 3/N-terminal domain-containing protein</fullName>
    </recommendedName>
</protein>
<evidence type="ECO:0000313" key="2">
    <source>
        <dbReference type="EMBL" id="RKH80061.1"/>
    </source>
</evidence>
<evidence type="ECO:0000313" key="3">
    <source>
        <dbReference type="Proteomes" id="UP000278907"/>
    </source>
</evidence>
<feature type="non-terminal residue" evidence="2">
    <location>
        <position position="107"/>
    </location>
</feature>
<dbReference type="InterPro" id="IPR001638">
    <property type="entry name" value="Solute-binding_3/MltF_N"/>
</dbReference>
<dbReference type="EMBL" id="RAWI01001130">
    <property type="protein sequence ID" value="RKH80061.1"/>
    <property type="molecule type" value="Genomic_DNA"/>
</dbReference>
<organism evidence="2 3">
    <name type="scientific">Corallococcus praedator</name>
    <dbReference type="NCBI Taxonomy" id="2316724"/>
    <lineage>
        <taxon>Bacteria</taxon>
        <taxon>Pseudomonadati</taxon>
        <taxon>Myxococcota</taxon>
        <taxon>Myxococcia</taxon>
        <taxon>Myxococcales</taxon>
        <taxon>Cystobacterineae</taxon>
        <taxon>Myxococcaceae</taxon>
        <taxon>Corallococcus</taxon>
    </lineage>
</organism>
<keyword evidence="3" id="KW-1185">Reference proteome</keyword>
<comment type="caution">
    <text evidence="2">The sequence shown here is derived from an EMBL/GenBank/DDBJ whole genome shotgun (WGS) entry which is preliminary data.</text>
</comment>
<dbReference type="SUPFAM" id="SSF53850">
    <property type="entry name" value="Periplasmic binding protein-like II"/>
    <property type="match status" value="1"/>
</dbReference>